<sequence>MRITGLKPKLCRQALEAATQAIYVGKKNYLKSRHSQEDKRPGRRKNSAKRN</sequence>
<dbReference type="Proteomes" id="UP001056539">
    <property type="component" value="Chromosome"/>
</dbReference>
<dbReference type="RefSeq" id="WP_271435466.1">
    <property type="nucleotide sequence ID" value="NZ_CP073355.1"/>
</dbReference>
<reference evidence="2" key="2">
    <citation type="submission" date="2022-06" db="EMBL/GenBank/DDBJ databases">
        <title>Thermospira aquatica gen. nov., sp. nov.</title>
        <authorList>
            <person name="Ben Ali Gam Z."/>
            <person name="Labat M."/>
        </authorList>
    </citation>
    <scope>NUCLEOTIDE SEQUENCE</scope>
    <source>
        <strain evidence="2">F1F22</strain>
    </source>
</reference>
<protein>
    <submittedName>
        <fullName evidence="2">Uncharacterized protein</fullName>
    </submittedName>
</protein>
<dbReference type="EMBL" id="CP073355">
    <property type="protein sequence ID" value="URA10335.1"/>
    <property type="molecule type" value="Genomic_DNA"/>
</dbReference>
<organism evidence="2 3">
    <name type="scientific">Thermospira aquatica</name>
    <dbReference type="NCBI Taxonomy" id="2828656"/>
    <lineage>
        <taxon>Bacteria</taxon>
        <taxon>Pseudomonadati</taxon>
        <taxon>Spirochaetota</taxon>
        <taxon>Spirochaetia</taxon>
        <taxon>Brevinematales</taxon>
        <taxon>Thermospiraceae</taxon>
        <taxon>Thermospira</taxon>
    </lineage>
</organism>
<keyword evidence="3" id="KW-1185">Reference proteome</keyword>
<dbReference type="KEGG" id="taqu:KDW03_00590"/>
<name>A0AAX3BDN4_9SPIR</name>
<dbReference type="AlphaFoldDB" id="A0AAX3BDN4"/>
<proteinExistence type="predicted"/>
<reference evidence="2" key="1">
    <citation type="submission" date="2021-04" db="EMBL/GenBank/DDBJ databases">
        <authorList>
            <person name="Postec A."/>
        </authorList>
    </citation>
    <scope>NUCLEOTIDE SEQUENCE</scope>
    <source>
        <strain evidence="2">F1F22</strain>
    </source>
</reference>
<evidence type="ECO:0000313" key="3">
    <source>
        <dbReference type="Proteomes" id="UP001056539"/>
    </source>
</evidence>
<gene>
    <name evidence="2" type="ORF">KDW03_00590</name>
</gene>
<feature type="region of interest" description="Disordered" evidence="1">
    <location>
        <begin position="30"/>
        <end position="51"/>
    </location>
</feature>
<accession>A0AAX3BDN4</accession>
<feature type="compositionally biased region" description="Basic residues" evidence="1">
    <location>
        <begin position="41"/>
        <end position="51"/>
    </location>
</feature>
<evidence type="ECO:0000313" key="2">
    <source>
        <dbReference type="EMBL" id="URA10335.1"/>
    </source>
</evidence>
<evidence type="ECO:0000256" key="1">
    <source>
        <dbReference type="SAM" id="MobiDB-lite"/>
    </source>
</evidence>